<dbReference type="InterPro" id="IPR029063">
    <property type="entry name" value="SAM-dependent_MTases_sf"/>
</dbReference>
<evidence type="ECO:0008006" key="3">
    <source>
        <dbReference type="Google" id="ProtNLM"/>
    </source>
</evidence>
<name>A0A9D4TDT9_RHISA</name>
<dbReference type="Gene3D" id="3.40.50.150">
    <property type="entry name" value="Vaccinia Virus protein VP39"/>
    <property type="match status" value="1"/>
</dbReference>
<dbReference type="EMBL" id="JABSTV010000346">
    <property type="protein sequence ID" value="KAH7986614.1"/>
    <property type="molecule type" value="Genomic_DNA"/>
</dbReference>
<sequence length="277" mass="31447">MASHPQNVVAPGQPAFTQAAMPVLYDEAFKYMRESSVELLKTWQQSFVTCSEENDASDHQYLEVGCGPGNITRNDLLPLCPPSLTRLVGTDISEAMLDYARNVNAHPKVHYRLDITADERVSLHRRGGSLSEGQGRCIEEHRASDDARWRVPHQYHPYAQSAKYYRALLESGLWEKYHGVLWRTMPVFHETDDPVFLRKSFLDLVKLTGIVPLSCELLQVNVKNVDLDVISRSFAKISPIYDLLTEEEKPLSFKFTEKFLLQGRCSGFSTTGSTQQH</sequence>
<reference evidence="1" key="2">
    <citation type="submission" date="2021-09" db="EMBL/GenBank/DDBJ databases">
        <authorList>
            <person name="Jia N."/>
            <person name="Wang J."/>
            <person name="Shi W."/>
            <person name="Du L."/>
            <person name="Sun Y."/>
            <person name="Zhan W."/>
            <person name="Jiang J."/>
            <person name="Wang Q."/>
            <person name="Zhang B."/>
            <person name="Ji P."/>
            <person name="Sakyi L.B."/>
            <person name="Cui X."/>
            <person name="Yuan T."/>
            <person name="Jiang B."/>
            <person name="Yang W."/>
            <person name="Lam T.T.-Y."/>
            <person name="Chang Q."/>
            <person name="Ding S."/>
            <person name="Wang X."/>
            <person name="Zhu J."/>
            <person name="Ruan X."/>
            <person name="Zhao L."/>
            <person name="Wei J."/>
            <person name="Que T."/>
            <person name="Du C."/>
            <person name="Cheng J."/>
            <person name="Dai P."/>
            <person name="Han X."/>
            <person name="Huang E."/>
            <person name="Gao Y."/>
            <person name="Liu J."/>
            <person name="Shao H."/>
            <person name="Ye R."/>
            <person name="Li L."/>
            <person name="Wei W."/>
            <person name="Wang X."/>
            <person name="Wang C."/>
            <person name="Huo Q."/>
            <person name="Li W."/>
            <person name="Guo W."/>
            <person name="Chen H."/>
            <person name="Chen S."/>
            <person name="Zhou L."/>
            <person name="Zhou L."/>
            <person name="Ni X."/>
            <person name="Tian J."/>
            <person name="Zhou Y."/>
            <person name="Sheng Y."/>
            <person name="Liu T."/>
            <person name="Pan Y."/>
            <person name="Xia L."/>
            <person name="Li J."/>
            <person name="Zhao F."/>
            <person name="Cao W."/>
        </authorList>
    </citation>
    <scope>NUCLEOTIDE SEQUENCE</scope>
    <source>
        <strain evidence="1">Rsan-2018</strain>
        <tissue evidence="1">Larvae</tissue>
    </source>
</reference>
<evidence type="ECO:0000313" key="2">
    <source>
        <dbReference type="Proteomes" id="UP000821837"/>
    </source>
</evidence>
<dbReference type="SUPFAM" id="SSF53335">
    <property type="entry name" value="S-adenosyl-L-methionine-dependent methyltransferases"/>
    <property type="match status" value="1"/>
</dbReference>
<evidence type="ECO:0000313" key="1">
    <source>
        <dbReference type="EMBL" id="KAH7986614.1"/>
    </source>
</evidence>
<dbReference type="VEuPathDB" id="VectorBase:RSAN_053937"/>
<dbReference type="AlphaFoldDB" id="A0A9D4TDT9"/>
<organism evidence="1 2">
    <name type="scientific">Rhipicephalus sanguineus</name>
    <name type="common">Brown dog tick</name>
    <name type="synonym">Ixodes sanguineus</name>
    <dbReference type="NCBI Taxonomy" id="34632"/>
    <lineage>
        <taxon>Eukaryota</taxon>
        <taxon>Metazoa</taxon>
        <taxon>Ecdysozoa</taxon>
        <taxon>Arthropoda</taxon>
        <taxon>Chelicerata</taxon>
        <taxon>Arachnida</taxon>
        <taxon>Acari</taxon>
        <taxon>Parasitiformes</taxon>
        <taxon>Ixodida</taxon>
        <taxon>Ixodoidea</taxon>
        <taxon>Ixodidae</taxon>
        <taxon>Rhipicephalinae</taxon>
        <taxon>Rhipicephalus</taxon>
        <taxon>Rhipicephalus</taxon>
    </lineage>
</organism>
<dbReference type="Proteomes" id="UP000821837">
    <property type="component" value="Unassembled WGS sequence"/>
</dbReference>
<gene>
    <name evidence="1" type="ORF">HPB52_024837</name>
</gene>
<comment type="caution">
    <text evidence="1">The sequence shown here is derived from an EMBL/GenBank/DDBJ whole genome shotgun (WGS) entry which is preliminary data.</text>
</comment>
<protein>
    <recommendedName>
        <fullName evidence="3">Methyltransferase domain-containing protein</fullName>
    </recommendedName>
</protein>
<proteinExistence type="predicted"/>
<accession>A0A9D4TDT9</accession>
<keyword evidence="2" id="KW-1185">Reference proteome</keyword>
<dbReference type="CDD" id="cd02440">
    <property type="entry name" value="AdoMet_MTases"/>
    <property type="match status" value="1"/>
</dbReference>
<reference evidence="1" key="1">
    <citation type="journal article" date="2020" name="Cell">
        <title>Large-Scale Comparative Analyses of Tick Genomes Elucidate Their Genetic Diversity and Vector Capacities.</title>
        <authorList>
            <consortium name="Tick Genome and Microbiome Consortium (TIGMIC)"/>
            <person name="Jia N."/>
            <person name="Wang J."/>
            <person name="Shi W."/>
            <person name="Du L."/>
            <person name="Sun Y."/>
            <person name="Zhan W."/>
            <person name="Jiang J.F."/>
            <person name="Wang Q."/>
            <person name="Zhang B."/>
            <person name="Ji P."/>
            <person name="Bell-Sakyi L."/>
            <person name="Cui X.M."/>
            <person name="Yuan T.T."/>
            <person name="Jiang B.G."/>
            <person name="Yang W.F."/>
            <person name="Lam T.T."/>
            <person name="Chang Q.C."/>
            <person name="Ding S.J."/>
            <person name="Wang X.J."/>
            <person name="Zhu J.G."/>
            <person name="Ruan X.D."/>
            <person name="Zhao L."/>
            <person name="Wei J.T."/>
            <person name="Ye R.Z."/>
            <person name="Que T.C."/>
            <person name="Du C.H."/>
            <person name="Zhou Y.H."/>
            <person name="Cheng J.X."/>
            <person name="Dai P.F."/>
            <person name="Guo W.B."/>
            <person name="Han X.H."/>
            <person name="Huang E.J."/>
            <person name="Li L.F."/>
            <person name="Wei W."/>
            <person name="Gao Y.C."/>
            <person name="Liu J.Z."/>
            <person name="Shao H.Z."/>
            <person name="Wang X."/>
            <person name="Wang C.C."/>
            <person name="Yang T.C."/>
            <person name="Huo Q.B."/>
            <person name="Li W."/>
            <person name="Chen H.Y."/>
            <person name="Chen S.E."/>
            <person name="Zhou L.G."/>
            <person name="Ni X.B."/>
            <person name="Tian J.H."/>
            <person name="Sheng Y."/>
            <person name="Liu T."/>
            <person name="Pan Y.S."/>
            <person name="Xia L.Y."/>
            <person name="Li J."/>
            <person name="Zhao F."/>
            <person name="Cao W.C."/>
        </authorList>
    </citation>
    <scope>NUCLEOTIDE SEQUENCE</scope>
    <source>
        <strain evidence="1">Rsan-2018</strain>
    </source>
</reference>